<evidence type="ECO:0000256" key="7">
    <source>
        <dbReference type="ARBA" id="ARBA00061363"/>
    </source>
</evidence>
<evidence type="ECO:0000256" key="1">
    <source>
        <dbReference type="ARBA" id="ARBA00004777"/>
    </source>
</evidence>
<dbReference type="Gene3D" id="3.10.410.10">
    <property type="entry name" value="Formyltetrahydrofolate synthetase, domain 3"/>
    <property type="match status" value="1"/>
</dbReference>
<evidence type="ECO:0000256" key="2">
    <source>
        <dbReference type="ARBA" id="ARBA00022563"/>
    </source>
</evidence>
<dbReference type="InterPro" id="IPR000559">
    <property type="entry name" value="Formate_THF_ligase"/>
</dbReference>
<evidence type="ECO:0000256" key="4">
    <source>
        <dbReference type="ARBA" id="ARBA00022741"/>
    </source>
</evidence>
<proteinExistence type="inferred from homology"/>
<comment type="caution">
    <text evidence="9">The sequence shown here is derived from an EMBL/GenBank/DDBJ whole genome shotgun (WGS) entry which is preliminary data.</text>
</comment>
<feature type="binding site" evidence="8">
    <location>
        <begin position="72"/>
        <end position="79"/>
    </location>
    <ligand>
        <name>ATP</name>
        <dbReference type="ChEBI" id="CHEBI:30616"/>
    </ligand>
</feature>
<evidence type="ECO:0000256" key="3">
    <source>
        <dbReference type="ARBA" id="ARBA00022598"/>
    </source>
</evidence>
<evidence type="ECO:0000313" key="9">
    <source>
        <dbReference type="EMBL" id="GGF16164.1"/>
    </source>
</evidence>
<dbReference type="GO" id="GO:0004329">
    <property type="term" value="F:formate-tetrahydrofolate ligase activity"/>
    <property type="evidence" value="ECO:0007669"/>
    <property type="project" value="UniProtKB-UniRule"/>
</dbReference>
<comment type="catalytic activity">
    <reaction evidence="6 8">
        <text>(6S)-5,6,7,8-tetrahydrofolate + formate + ATP = (6R)-10-formyltetrahydrofolate + ADP + phosphate</text>
        <dbReference type="Rhea" id="RHEA:20221"/>
        <dbReference type="ChEBI" id="CHEBI:15740"/>
        <dbReference type="ChEBI" id="CHEBI:30616"/>
        <dbReference type="ChEBI" id="CHEBI:43474"/>
        <dbReference type="ChEBI" id="CHEBI:57453"/>
        <dbReference type="ChEBI" id="CHEBI:195366"/>
        <dbReference type="ChEBI" id="CHEBI:456216"/>
        <dbReference type="EC" id="6.3.4.3"/>
    </reaction>
</comment>
<dbReference type="EMBL" id="BMJQ01000005">
    <property type="protein sequence ID" value="GGF16164.1"/>
    <property type="molecule type" value="Genomic_DNA"/>
</dbReference>
<evidence type="ECO:0000313" key="10">
    <source>
        <dbReference type="Proteomes" id="UP000646365"/>
    </source>
</evidence>
<dbReference type="UniPathway" id="UPA00193"/>
<protein>
    <recommendedName>
        <fullName evidence="8">Formate--tetrahydrofolate ligase</fullName>
        <ecNumber evidence="8">6.3.4.3</ecNumber>
    </recommendedName>
    <alternativeName>
        <fullName evidence="8">Formyltetrahydrofolate synthetase</fullName>
        <shortName evidence="8">FHS</shortName>
        <shortName evidence="8">FTHFS</shortName>
    </alternativeName>
</protein>
<dbReference type="Gene3D" id="3.40.50.300">
    <property type="entry name" value="P-loop containing nucleotide triphosphate hydrolases"/>
    <property type="match status" value="1"/>
</dbReference>
<reference evidence="9" key="1">
    <citation type="journal article" date="2014" name="Int. J. Syst. Evol. Microbiol.">
        <title>Complete genome sequence of Corynebacterium casei LMG S-19264T (=DSM 44701T), isolated from a smear-ripened cheese.</title>
        <authorList>
            <consortium name="US DOE Joint Genome Institute (JGI-PGF)"/>
            <person name="Walter F."/>
            <person name="Albersmeier A."/>
            <person name="Kalinowski J."/>
            <person name="Ruckert C."/>
        </authorList>
    </citation>
    <scope>NUCLEOTIDE SEQUENCE</scope>
    <source>
        <strain evidence="9">CGMCC 1.15725</strain>
    </source>
</reference>
<evidence type="ECO:0000256" key="6">
    <source>
        <dbReference type="ARBA" id="ARBA00049033"/>
    </source>
</evidence>
<keyword evidence="10" id="KW-1185">Reference proteome</keyword>
<sequence length="561" mass="59003">MNQIQPTPLTDIEIARAAHPKPIEQIAAALDIPAEAVYRHGPHKAKLAMDFVTTARAERRGKLILVTAISPTPAGEGKTTTTVGLGDALQRIGKRAAICLREPSLGPCFGAKGGAAGGGWAQVVPMDEINLHFTGDFHAIGAANNLLAAMIDNHVYWGNLIDIDPRRVTWKRAMDLNDRALRQIVVGLGNNGAAREDGFDITVASEVMAIFCLATSLDDLKERLGRIVIGETKSRRRVLASELNAHGAMAALLKDALQPNLVQTIEHTPAFVHGGPFANIAHGCNTVLATETALGLADYVVTEAGFGADLGAEKFLDIKCRMAGLAPAASVVVATVRALKMHGGVAKADLAAENVAAVRAGAANLRRHIVNLGKFGLPVVVALNHFTSDTAAEVEAVRAICAELGVAVHLCRHWAEGSIGATDLAEEVVRLADGGTARFKPLYPSEMPLTDKIRTIAREIYGAHDIDVAPAAARKLAVLEADGFGYLPVCMAKTQYSFSTDPGRLGAPEGHVVPVRDIRLSAGAGFVVVLCGDILTMPGLPRHSAAERIGVDAGGHIIGLS</sequence>
<accession>A0A8J2YUB2</accession>
<dbReference type="Pfam" id="PF01268">
    <property type="entry name" value="FTHFS"/>
    <property type="match status" value="1"/>
</dbReference>
<keyword evidence="4 8" id="KW-0547">Nucleotide-binding</keyword>
<comment type="pathway">
    <text evidence="1 8">One-carbon metabolism; tetrahydrofolate interconversion.</text>
</comment>
<dbReference type="Gene3D" id="3.30.1510.10">
    <property type="entry name" value="Domain 2, N(10)-formyltetrahydrofolate synthetase"/>
    <property type="match status" value="1"/>
</dbReference>
<reference evidence="9" key="2">
    <citation type="submission" date="2020-09" db="EMBL/GenBank/DDBJ databases">
        <authorList>
            <person name="Sun Q."/>
            <person name="Zhou Y."/>
        </authorList>
    </citation>
    <scope>NUCLEOTIDE SEQUENCE</scope>
    <source>
        <strain evidence="9">CGMCC 1.15725</strain>
    </source>
</reference>
<keyword evidence="5 8" id="KW-0067">ATP-binding</keyword>
<dbReference type="CDD" id="cd00477">
    <property type="entry name" value="FTHFS"/>
    <property type="match status" value="1"/>
</dbReference>
<dbReference type="GO" id="GO:0035999">
    <property type="term" value="P:tetrahydrofolate interconversion"/>
    <property type="evidence" value="ECO:0007669"/>
    <property type="project" value="UniProtKB-UniRule"/>
</dbReference>
<organism evidence="9 10">
    <name type="scientific">Aliidongia dinghuensis</name>
    <dbReference type="NCBI Taxonomy" id="1867774"/>
    <lineage>
        <taxon>Bacteria</taxon>
        <taxon>Pseudomonadati</taxon>
        <taxon>Pseudomonadota</taxon>
        <taxon>Alphaproteobacteria</taxon>
        <taxon>Rhodospirillales</taxon>
        <taxon>Dongiaceae</taxon>
        <taxon>Aliidongia</taxon>
    </lineage>
</organism>
<gene>
    <name evidence="8 9" type="primary">fhs</name>
    <name evidence="9" type="ORF">GCM10011611_22420</name>
</gene>
<dbReference type="AlphaFoldDB" id="A0A8J2YUB2"/>
<dbReference type="GO" id="GO:0005524">
    <property type="term" value="F:ATP binding"/>
    <property type="evidence" value="ECO:0007669"/>
    <property type="project" value="UniProtKB-UniRule"/>
</dbReference>
<keyword evidence="3 8" id="KW-0436">Ligase</keyword>
<name>A0A8J2YUB2_9PROT</name>
<comment type="similarity">
    <text evidence="7 8">Belongs to the formate--tetrahydrofolate ligase family.</text>
</comment>
<dbReference type="SUPFAM" id="SSF52540">
    <property type="entry name" value="P-loop containing nucleoside triphosphate hydrolases"/>
    <property type="match status" value="1"/>
</dbReference>
<dbReference type="EC" id="6.3.4.3" evidence="8"/>
<dbReference type="FunFam" id="3.30.1510.10:FF:000001">
    <property type="entry name" value="Formate--tetrahydrofolate ligase"/>
    <property type="match status" value="1"/>
</dbReference>
<dbReference type="FunFam" id="3.10.410.10:FF:000001">
    <property type="entry name" value="Putative formate--tetrahydrofolate ligase"/>
    <property type="match status" value="1"/>
</dbReference>
<dbReference type="PROSITE" id="PS00722">
    <property type="entry name" value="FTHFS_2"/>
    <property type="match status" value="1"/>
</dbReference>
<dbReference type="InterPro" id="IPR020628">
    <property type="entry name" value="Formate_THF_ligase_CS"/>
</dbReference>
<dbReference type="HAMAP" id="MF_01543">
    <property type="entry name" value="FTHFS"/>
    <property type="match status" value="1"/>
</dbReference>
<dbReference type="Proteomes" id="UP000646365">
    <property type="component" value="Unassembled WGS sequence"/>
</dbReference>
<keyword evidence="2 8" id="KW-0554">One-carbon metabolism</keyword>
<evidence type="ECO:0000256" key="5">
    <source>
        <dbReference type="ARBA" id="ARBA00022840"/>
    </source>
</evidence>
<dbReference type="NCBIfam" id="NF010030">
    <property type="entry name" value="PRK13505.1"/>
    <property type="match status" value="1"/>
</dbReference>
<evidence type="ECO:0000256" key="8">
    <source>
        <dbReference type="HAMAP-Rule" id="MF_01543"/>
    </source>
</evidence>
<dbReference type="InterPro" id="IPR027417">
    <property type="entry name" value="P-loop_NTPase"/>
</dbReference>